<dbReference type="PROSITE" id="PS50863">
    <property type="entry name" value="B3"/>
    <property type="match status" value="1"/>
</dbReference>
<dbReference type="CDD" id="cd10017">
    <property type="entry name" value="B3_DNA"/>
    <property type="match status" value="1"/>
</dbReference>
<keyword evidence="3" id="KW-0238">DNA-binding</keyword>
<keyword evidence="4" id="KW-0804">Transcription</keyword>
<feature type="coiled-coil region" evidence="6">
    <location>
        <begin position="393"/>
        <end position="420"/>
    </location>
</feature>
<evidence type="ECO:0000259" key="8">
    <source>
        <dbReference type="PROSITE" id="PS50863"/>
    </source>
</evidence>
<evidence type="ECO:0000256" key="1">
    <source>
        <dbReference type="ARBA" id="ARBA00004123"/>
    </source>
</evidence>
<evidence type="ECO:0000256" key="2">
    <source>
        <dbReference type="ARBA" id="ARBA00023015"/>
    </source>
</evidence>
<dbReference type="GO" id="GO:0003677">
    <property type="term" value="F:DNA binding"/>
    <property type="evidence" value="ECO:0007669"/>
    <property type="project" value="UniProtKB-KW"/>
</dbReference>
<keyword evidence="2" id="KW-0805">Transcription regulation</keyword>
<evidence type="ECO:0000256" key="5">
    <source>
        <dbReference type="ARBA" id="ARBA00023242"/>
    </source>
</evidence>
<keyword evidence="6" id="KW-0175">Coiled coil</keyword>
<feature type="domain" description="TF-B3" evidence="8">
    <location>
        <begin position="134"/>
        <end position="231"/>
    </location>
</feature>
<dbReference type="InterPro" id="IPR039218">
    <property type="entry name" value="REM_fam"/>
</dbReference>
<reference evidence="9 10" key="1">
    <citation type="journal article" date="2014" name="Genome Biol.">
        <title>Transcriptome and methylome profiling reveals relics of genome dominance in the mesopolyploid Brassica oleracea.</title>
        <authorList>
            <person name="Parkin I.A."/>
            <person name="Koh C."/>
            <person name="Tang H."/>
            <person name="Robinson S.J."/>
            <person name="Kagale S."/>
            <person name="Clarke W.E."/>
            <person name="Town C.D."/>
            <person name="Nixon J."/>
            <person name="Krishnakumar V."/>
            <person name="Bidwell S.L."/>
            <person name="Denoeud F."/>
            <person name="Belcram H."/>
            <person name="Links M.G."/>
            <person name="Just J."/>
            <person name="Clarke C."/>
            <person name="Bender T."/>
            <person name="Huebert T."/>
            <person name="Mason A.S."/>
            <person name="Pires J.C."/>
            <person name="Barker G."/>
            <person name="Moore J."/>
            <person name="Walley P.G."/>
            <person name="Manoli S."/>
            <person name="Batley J."/>
            <person name="Edwards D."/>
            <person name="Nelson M.N."/>
            <person name="Wang X."/>
            <person name="Paterson A.H."/>
            <person name="King G."/>
            <person name="Bancroft I."/>
            <person name="Chalhoub B."/>
            <person name="Sharpe A.G."/>
        </authorList>
    </citation>
    <scope>NUCLEOTIDE SEQUENCE</scope>
    <source>
        <strain evidence="9 10">cv. TO1000</strain>
    </source>
</reference>
<dbReference type="GO" id="GO:0005634">
    <property type="term" value="C:nucleus"/>
    <property type="evidence" value="ECO:0007669"/>
    <property type="project" value="UniProtKB-SubCell"/>
</dbReference>
<evidence type="ECO:0000256" key="3">
    <source>
        <dbReference type="ARBA" id="ARBA00023125"/>
    </source>
</evidence>
<dbReference type="HOGENOM" id="CLU_014437_0_0_1"/>
<dbReference type="InterPro" id="IPR003340">
    <property type="entry name" value="B3_DNA-bd"/>
</dbReference>
<dbReference type="InterPro" id="IPR015300">
    <property type="entry name" value="DNA-bd_pseudobarrel_sf"/>
</dbReference>
<name>A0A0D3A2T8_BRAOL</name>
<comment type="subcellular location">
    <subcellularLocation>
        <location evidence="1">Nucleus</location>
    </subcellularLocation>
</comment>
<dbReference type="PANTHER" id="PTHR31674:SF20">
    <property type="entry name" value="B3 DOMAIN-CONTAINING PROTEIN REM2-RELATED"/>
    <property type="match status" value="1"/>
</dbReference>
<dbReference type="Gene3D" id="2.40.330.10">
    <property type="entry name" value="DNA-binding pseudobarrel domain"/>
    <property type="match status" value="1"/>
</dbReference>
<dbReference type="SMART" id="SM01019">
    <property type="entry name" value="B3"/>
    <property type="match status" value="2"/>
</dbReference>
<evidence type="ECO:0000313" key="9">
    <source>
        <dbReference type="EnsemblPlants" id="Bo1g011130.1"/>
    </source>
</evidence>
<dbReference type="PANTHER" id="PTHR31674">
    <property type="entry name" value="B3 DOMAIN-CONTAINING PROTEIN REM-LIKE 3-RELATED"/>
    <property type="match status" value="1"/>
</dbReference>
<evidence type="ECO:0000313" key="10">
    <source>
        <dbReference type="Proteomes" id="UP000032141"/>
    </source>
</evidence>
<reference evidence="9" key="2">
    <citation type="submission" date="2015-03" db="UniProtKB">
        <authorList>
            <consortium name="EnsemblPlants"/>
        </authorList>
    </citation>
    <scope>IDENTIFICATION</scope>
</reference>
<dbReference type="Pfam" id="PF02362">
    <property type="entry name" value="B3"/>
    <property type="match status" value="1"/>
</dbReference>
<proteinExistence type="predicted"/>
<evidence type="ECO:0000256" key="4">
    <source>
        <dbReference type="ARBA" id="ARBA00023163"/>
    </source>
</evidence>
<dbReference type="OMA" id="KAYMLKS"/>
<feature type="compositionally biased region" description="Acidic residues" evidence="7">
    <location>
        <begin position="86"/>
        <end position="106"/>
    </location>
</feature>
<dbReference type="Gramene" id="Bo1g011130.1">
    <property type="protein sequence ID" value="Bo1g011130.1"/>
    <property type="gene ID" value="Bo1g011130"/>
</dbReference>
<dbReference type="Proteomes" id="UP000032141">
    <property type="component" value="Chromosome C1"/>
</dbReference>
<dbReference type="SUPFAM" id="SSF101936">
    <property type="entry name" value="DNA-binding pseudobarrel domain"/>
    <property type="match status" value="2"/>
</dbReference>
<dbReference type="AlphaFoldDB" id="A0A0D3A2T8"/>
<keyword evidence="5" id="KW-0539">Nucleus</keyword>
<organism evidence="9 10">
    <name type="scientific">Brassica oleracea var. oleracea</name>
    <dbReference type="NCBI Taxonomy" id="109376"/>
    <lineage>
        <taxon>Eukaryota</taxon>
        <taxon>Viridiplantae</taxon>
        <taxon>Streptophyta</taxon>
        <taxon>Embryophyta</taxon>
        <taxon>Tracheophyta</taxon>
        <taxon>Spermatophyta</taxon>
        <taxon>Magnoliopsida</taxon>
        <taxon>eudicotyledons</taxon>
        <taxon>Gunneridae</taxon>
        <taxon>Pentapetalae</taxon>
        <taxon>rosids</taxon>
        <taxon>malvids</taxon>
        <taxon>Brassicales</taxon>
        <taxon>Brassicaceae</taxon>
        <taxon>Brassiceae</taxon>
        <taxon>Brassica</taxon>
    </lineage>
</organism>
<evidence type="ECO:0000256" key="6">
    <source>
        <dbReference type="SAM" id="Coils"/>
    </source>
</evidence>
<sequence>MAVPPSSPKSNTPFFVVSLASHNSNPIIPDAFFTTHLDGNNELTKLKLTSDACDTTWQRGRGNDLPRHTFRKKFLSDSLYISSSSDDSEADETDDNTDDDDHDDETWDKVSYSRNYSPKKRSRLKTESSSIENSCILGVTSSNLRLNRVALAKSFTKANGLHKSWCEINVMNQSGKSWVMGLRHNKGTGQDFMRGGWRSFCRANKLRTGSFYRFEFVLTRTRRTLKLCSKAKVSAKPNRAGQRSSMNRSRFMTVTLKAYMLKSRQLHFRNSFARENGIKKGGKINLVDKNGGTWPSVCSVWWDNNWRDLHVKVCSRKRQNSDASVLLQGQETKVNTETRFQKKASVSVEGEPSRRTHASHKSTADSQNLECKQPLETIYHQVRQSMMNVLADVRRFGSELEIKEQNLEAVLEEIDLLGEKVSEINKLFK</sequence>
<feature type="region of interest" description="Disordered" evidence="7">
    <location>
        <begin position="338"/>
        <end position="367"/>
    </location>
</feature>
<evidence type="ECO:0000256" key="7">
    <source>
        <dbReference type="SAM" id="MobiDB-lite"/>
    </source>
</evidence>
<accession>A0A0D3A2T8</accession>
<keyword evidence="10" id="KW-1185">Reference proteome</keyword>
<protein>
    <recommendedName>
        <fullName evidence="8">TF-B3 domain-containing protein</fullName>
    </recommendedName>
</protein>
<dbReference type="EnsemblPlants" id="Bo1g011130.1">
    <property type="protein sequence ID" value="Bo1g011130.1"/>
    <property type="gene ID" value="Bo1g011130"/>
</dbReference>
<feature type="region of interest" description="Disordered" evidence="7">
    <location>
        <begin position="82"/>
        <end position="110"/>
    </location>
</feature>
<dbReference type="STRING" id="109376.A0A0D3A2T8"/>